<organism evidence="2 3">
    <name type="scientific">Candidatus Staskawiczbacteria bacterium RIFCSPHIGHO2_02_FULL_34_10</name>
    <dbReference type="NCBI Taxonomy" id="1802205"/>
    <lineage>
        <taxon>Bacteria</taxon>
        <taxon>Candidatus Staskawicziibacteriota</taxon>
    </lineage>
</organism>
<comment type="caution">
    <text evidence="2">The sequence shown here is derived from an EMBL/GenBank/DDBJ whole genome shotgun (WGS) entry which is preliminary data.</text>
</comment>
<gene>
    <name evidence="2" type="ORF">A3C58_01060</name>
</gene>
<proteinExistence type="predicted"/>
<dbReference type="AlphaFoldDB" id="A0A1G2I0P9"/>
<dbReference type="Proteomes" id="UP000178380">
    <property type="component" value="Unassembled WGS sequence"/>
</dbReference>
<feature type="transmembrane region" description="Helical" evidence="1">
    <location>
        <begin position="70"/>
        <end position="90"/>
    </location>
</feature>
<name>A0A1G2I0P9_9BACT</name>
<keyword evidence="1" id="KW-0472">Membrane</keyword>
<evidence type="ECO:0000256" key="1">
    <source>
        <dbReference type="SAM" id="Phobius"/>
    </source>
</evidence>
<evidence type="ECO:0000313" key="3">
    <source>
        <dbReference type="Proteomes" id="UP000178380"/>
    </source>
</evidence>
<accession>A0A1G2I0P9</accession>
<sequence length="109" mass="12503">MSNEQNINEIDNQFELIEIRNKADIKSETYQRAKDKVRDIQLDTNNKQTASFENFVKEYKNQTDKLNRNILILTIAMVIIGVLGLALQIVSLSLNSHSKVEVIKIDVGR</sequence>
<dbReference type="EMBL" id="MHOR01000005">
    <property type="protein sequence ID" value="OGZ67648.1"/>
    <property type="molecule type" value="Genomic_DNA"/>
</dbReference>
<protein>
    <submittedName>
        <fullName evidence="2">Uncharacterized protein</fullName>
    </submittedName>
</protein>
<evidence type="ECO:0000313" key="2">
    <source>
        <dbReference type="EMBL" id="OGZ67648.1"/>
    </source>
</evidence>
<keyword evidence="1" id="KW-1133">Transmembrane helix</keyword>
<keyword evidence="1" id="KW-0812">Transmembrane</keyword>
<reference evidence="2 3" key="1">
    <citation type="journal article" date="2016" name="Nat. Commun.">
        <title>Thousands of microbial genomes shed light on interconnected biogeochemical processes in an aquifer system.</title>
        <authorList>
            <person name="Anantharaman K."/>
            <person name="Brown C.T."/>
            <person name="Hug L.A."/>
            <person name="Sharon I."/>
            <person name="Castelle C.J."/>
            <person name="Probst A.J."/>
            <person name="Thomas B.C."/>
            <person name="Singh A."/>
            <person name="Wilkins M.J."/>
            <person name="Karaoz U."/>
            <person name="Brodie E.L."/>
            <person name="Williams K.H."/>
            <person name="Hubbard S.S."/>
            <person name="Banfield J.F."/>
        </authorList>
    </citation>
    <scope>NUCLEOTIDE SEQUENCE [LARGE SCALE GENOMIC DNA]</scope>
</reference>